<dbReference type="PANTHER" id="PTHR37817">
    <property type="entry name" value="N-ACETYLTRANSFERASE EIS"/>
    <property type="match status" value="1"/>
</dbReference>
<dbReference type="SUPFAM" id="SSF55729">
    <property type="entry name" value="Acyl-CoA N-acyltransferases (Nat)"/>
    <property type="match status" value="1"/>
</dbReference>
<dbReference type="OrthoDB" id="9768284at2"/>
<dbReference type="PROSITE" id="PS51186">
    <property type="entry name" value="GNAT"/>
    <property type="match status" value="1"/>
</dbReference>
<dbReference type="InterPro" id="IPR000182">
    <property type="entry name" value="GNAT_dom"/>
</dbReference>
<dbReference type="InterPro" id="IPR016181">
    <property type="entry name" value="Acyl_CoA_acyltransferase"/>
</dbReference>
<dbReference type="Pfam" id="PF17668">
    <property type="entry name" value="Acetyltransf_17"/>
    <property type="match status" value="1"/>
</dbReference>
<dbReference type="InterPro" id="IPR041380">
    <property type="entry name" value="Acetyltransf_17"/>
</dbReference>
<proteinExistence type="predicted"/>
<dbReference type="Pfam" id="PF13527">
    <property type="entry name" value="Acetyltransf_9"/>
    <property type="match status" value="1"/>
</dbReference>
<evidence type="ECO:0000259" key="1">
    <source>
        <dbReference type="PROSITE" id="PS51186"/>
    </source>
</evidence>
<keyword evidence="2" id="KW-0808">Transferase</keyword>
<dbReference type="Gene3D" id="3.40.630.30">
    <property type="match status" value="2"/>
</dbReference>
<dbReference type="Pfam" id="PF13530">
    <property type="entry name" value="SCP2_2"/>
    <property type="match status" value="1"/>
</dbReference>
<dbReference type="InterPro" id="IPR025559">
    <property type="entry name" value="Eis_dom"/>
</dbReference>
<dbReference type="GO" id="GO:0034069">
    <property type="term" value="F:aminoglycoside N-acetyltransferase activity"/>
    <property type="evidence" value="ECO:0007669"/>
    <property type="project" value="TreeGrafter"/>
</dbReference>
<dbReference type="EMBL" id="AVBF01000062">
    <property type="protein sequence ID" value="KGP71462.1"/>
    <property type="molecule type" value="Genomic_DNA"/>
</dbReference>
<comment type="caution">
    <text evidence="2">The sequence shown here is derived from an EMBL/GenBank/DDBJ whole genome shotgun (WGS) entry which is preliminary data.</text>
</comment>
<reference evidence="2 3" key="1">
    <citation type="journal article" date="2015" name="Stand. Genomic Sci.">
        <title>High quality draft genome sequence of the moderately halophilic bacterium Pontibacillus yanchengensis Y32(T) and comparison among Pontibacillus genomes.</title>
        <authorList>
            <person name="Huang J."/>
            <person name="Qiao Z.X."/>
            <person name="Tang J.W."/>
            <person name="Wang G."/>
        </authorList>
    </citation>
    <scope>NUCLEOTIDE SEQUENCE [LARGE SCALE GENOMIC DNA]</scope>
    <source>
        <strain evidence="2 3">Y32</strain>
    </source>
</reference>
<dbReference type="GO" id="GO:0030649">
    <property type="term" value="P:aminoglycoside antibiotic catabolic process"/>
    <property type="evidence" value="ECO:0007669"/>
    <property type="project" value="TreeGrafter"/>
</dbReference>
<dbReference type="PANTHER" id="PTHR37817:SF1">
    <property type="entry name" value="N-ACETYLTRANSFERASE EIS"/>
    <property type="match status" value="1"/>
</dbReference>
<dbReference type="CDD" id="cd04301">
    <property type="entry name" value="NAT_SF"/>
    <property type="match status" value="1"/>
</dbReference>
<evidence type="ECO:0000313" key="2">
    <source>
        <dbReference type="EMBL" id="KGP71462.1"/>
    </source>
</evidence>
<dbReference type="SUPFAM" id="SSF55718">
    <property type="entry name" value="SCP-like"/>
    <property type="match status" value="1"/>
</dbReference>
<dbReference type="Proteomes" id="UP000030147">
    <property type="component" value="Unassembled WGS sequence"/>
</dbReference>
<dbReference type="STRING" id="1385514.N782_06050"/>
<dbReference type="InterPro" id="IPR036527">
    <property type="entry name" value="SCP2_sterol-bd_dom_sf"/>
</dbReference>
<dbReference type="RefSeq" id="WP_052111400.1">
    <property type="nucleotide sequence ID" value="NZ_AVBF01000062.1"/>
</dbReference>
<organism evidence="2 3">
    <name type="scientific">Pontibacillus yanchengensis Y32</name>
    <dbReference type="NCBI Taxonomy" id="1385514"/>
    <lineage>
        <taxon>Bacteria</taxon>
        <taxon>Bacillati</taxon>
        <taxon>Bacillota</taxon>
        <taxon>Bacilli</taxon>
        <taxon>Bacillales</taxon>
        <taxon>Bacillaceae</taxon>
        <taxon>Pontibacillus</taxon>
    </lineage>
</organism>
<keyword evidence="3" id="KW-1185">Reference proteome</keyword>
<dbReference type="Gene3D" id="3.30.1050.10">
    <property type="entry name" value="SCP2 sterol-binding domain"/>
    <property type="match status" value="1"/>
</dbReference>
<feature type="domain" description="N-acetyltransferase" evidence="1">
    <location>
        <begin position="2"/>
        <end position="149"/>
    </location>
</feature>
<gene>
    <name evidence="2" type="ORF">N782_06050</name>
</gene>
<dbReference type="eggNOG" id="COG4552">
    <property type="taxonomic scope" value="Bacteria"/>
</dbReference>
<name>A0A0A2T6Q2_9BACI</name>
<dbReference type="AlphaFoldDB" id="A0A0A2T6Q2"/>
<dbReference type="InterPro" id="IPR051554">
    <property type="entry name" value="Acetyltransferase_Eis"/>
</dbReference>
<sequence length="391" mass="45559">MVRIEQCNEHFYFEDVLQLGSYAFQSPLTDKRREAKRKRLTKEWVYGVFEEGQLASKLHLIPLQTYIKDKPFEFGGVASIATWPEFRRKGHVNKLLSHSLEVMKNNGLILSMLHPFSISFYRRFGWELTQEMRKASLSLTDIPHVSNTDGKIVRTTYSEHSEALQNLYNQAAAQYGLLMKRDSFWWENRVITEGITIILSYDVDGRPDGYALTKLEDNTMHVEEIIYTSYNAWCNLISWMKNHDSMIDYIEMILLPNDPMLFYLHNPRVKESRQAYFMSRIVDLKAFLESYPYEKYTYSCVLHLQVMDEMAPWNDGAWTLTVTNGVGIVQYGHLGQSDVTIDGSIQSFTALLLNSQTIHHLHMFENLKIEGDLYKVSSLLSDFQPAFLDFF</sequence>
<protein>
    <submittedName>
        <fullName evidence="2">Acetyltransferase</fullName>
    </submittedName>
</protein>
<evidence type="ECO:0000313" key="3">
    <source>
        <dbReference type="Proteomes" id="UP000030147"/>
    </source>
</evidence>
<accession>A0A0A2T6Q2</accession>